<comment type="caution">
    <text evidence="2">The sequence shown here is derived from an EMBL/GenBank/DDBJ whole genome shotgun (WGS) entry which is preliminary data.</text>
</comment>
<name>A0ABW0YNQ7_9BACI</name>
<proteinExistence type="predicted"/>
<feature type="transmembrane region" description="Helical" evidence="1">
    <location>
        <begin position="32"/>
        <end position="51"/>
    </location>
</feature>
<accession>A0ABW0YNQ7</accession>
<keyword evidence="3" id="KW-1185">Reference proteome</keyword>
<evidence type="ECO:0000313" key="3">
    <source>
        <dbReference type="Proteomes" id="UP001596142"/>
    </source>
</evidence>
<evidence type="ECO:0008006" key="4">
    <source>
        <dbReference type="Google" id="ProtNLM"/>
    </source>
</evidence>
<dbReference type="EMBL" id="JBHSOZ010000003">
    <property type="protein sequence ID" value="MFC5712962.1"/>
    <property type="molecule type" value="Genomic_DNA"/>
</dbReference>
<sequence>MKMEDAMLFNIFFGFVLPWIILFVLWRKFPEVIILFVPLGIAIAFVSNDWGMNIFWYTEPYIEKNESLSAFPLNLGYFPLMACLFVTAIMKYQFSRITLIVFFTIFFSVVEYIALVFGRVHYLNGWDIIFTSGIYLAGFVITSVYANLLSKYKMLSLT</sequence>
<reference evidence="3" key="1">
    <citation type="journal article" date="2019" name="Int. J. Syst. Evol. Microbiol.">
        <title>The Global Catalogue of Microorganisms (GCM) 10K type strain sequencing project: providing services to taxonomists for standard genome sequencing and annotation.</title>
        <authorList>
            <consortium name="The Broad Institute Genomics Platform"/>
            <consortium name="The Broad Institute Genome Sequencing Center for Infectious Disease"/>
            <person name="Wu L."/>
            <person name="Ma J."/>
        </authorList>
    </citation>
    <scope>NUCLEOTIDE SEQUENCE [LARGE SCALE GENOMIC DNA]</scope>
    <source>
        <strain evidence="3">CECT 7184</strain>
    </source>
</reference>
<feature type="transmembrane region" description="Helical" evidence="1">
    <location>
        <begin position="6"/>
        <end position="25"/>
    </location>
</feature>
<evidence type="ECO:0000313" key="2">
    <source>
        <dbReference type="EMBL" id="MFC5712962.1"/>
    </source>
</evidence>
<organism evidence="2 3">
    <name type="scientific">Thalassorhabdus alkalitolerans</name>
    <dbReference type="NCBI Taxonomy" id="2282697"/>
    <lineage>
        <taxon>Bacteria</taxon>
        <taxon>Bacillati</taxon>
        <taxon>Bacillota</taxon>
        <taxon>Bacilli</taxon>
        <taxon>Bacillales</taxon>
        <taxon>Bacillaceae</taxon>
        <taxon>Thalassorhabdus</taxon>
    </lineage>
</organism>
<protein>
    <recommendedName>
        <fullName evidence="4">Lycopene cyclase domain-containing protein</fullName>
    </recommendedName>
</protein>
<keyword evidence="1" id="KW-0812">Transmembrane</keyword>
<feature type="transmembrane region" description="Helical" evidence="1">
    <location>
        <begin position="128"/>
        <end position="148"/>
    </location>
</feature>
<keyword evidence="1" id="KW-1133">Transmembrane helix</keyword>
<feature type="transmembrane region" description="Helical" evidence="1">
    <location>
        <begin position="97"/>
        <end position="122"/>
    </location>
</feature>
<dbReference type="Proteomes" id="UP001596142">
    <property type="component" value="Unassembled WGS sequence"/>
</dbReference>
<feature type="transmembrane region" description="Helical" evidence="1">
    <location>
        <begin position="71"/>
        <end position="90"/>
    </location>
</feature>
<gene>
    <name evidence="2" type="ORF">ACFPU1_09220</name>
</gene>
<keyword evidence="1" id="KW-0472">Membrane</keyword>
<evidence type="ECO:0000256" key="1">
    <source>
        <dbReference type="SAM" id="Phobius"/>
    </source>
</evidence>